<reference evidence="11 12" key="1">
    <citation type="journal article" date="2012" name="New Phytol.">
        <title>Insight into trade-off between wood decay and parasitism from the genome of a fungal forest pathogen.</title>
        <authorList>
            <person name="Olson A."/>
            <person name="Aerts A."/>
            <person name="Asiegbu F."/>
            <person name="Belbahri L."/>
            <person name="Bouzid O."/>
            <person name="Broberg A."/>
            <person name="Canback B."/>
            <person name="Coutinho P.M."/>
            <person name="Cullen D."/>
            <person name="Dalman K."/>
            <person name="Deflorio G."/>
            <person name="van Diepen L.T."/>
            <person name="Dunand C."/>
            <person name="Duplessis S."/>
            <person name="Durling M."/>
            <person name="Gonthier P."/>
            <person name="Grimwood J."/>
            <person name="Fossdal C.G."/>
            <person name="Hansson D."/>
            <person name="Henrissat B."/>
            <person name="Hietala A."/>
            <person name="Himmelstrand K."/>
            <person name="Hoffmeister D."/>
            <person name="Hogberg N."/>
            <person name="James T.Y."/>
            <person name="Karlsson M."/>
            <person name="Kohler A."/>
            <person name="Kues U."/>
            <person name="Lee Y.H."/>
            <person name="Lin Y.C."/>
            <person name="Lind M."/>
            <person name="Lindquist E."/>
            <person name="Lombard V."/>
            <person name="Lucas S."/>
            <person name="Lunden K."/>
            <person name="Morin E."/>
            <person name="Murat C."/>
            <person name="Park J."/>
            <person name="Raffaello T."/>
            <person name="Rouze P."/>
            <person name="Salamov A."/>
            <person name="Schmutz J."/>
            <person name="Solheim H."/>
            <person name="Stahlberg J."/>
            <person name="Velez H."/>
            <person name="de Vries R.P."/>
            <person name="Wiebenga A."/>
            <person name="Woodward S."/>
            <person name="Yakovlev I."/>
            <person name="Garbelotto M."/>
            <person name="Martin F."/>
            <person name="Grigoriev I.V."/>
            <person name="Stenlid J."/>
        </authorList>
    </citation>
    <scope>NUCLEOTIDE SEQUENCE [LARGE SCALE GENOMIC DNA]</scope>
    <source>
        <strain evidence="11 12">TC 32-1</strain>
    </source>
</reference>
<dbReference type="GO" id="GO:0072354">
    <property type="term" value="F:histone H3T3 kinase activity"/>
    <property type="evidence" value="ECO:0007669"/>
    <property type="project" value="TreeGrafter"/>
</dbReference>
<dbReference type="eggNOG" id="KOG2464">
    <property type="taxonomic scope" value="Eukaryota"/>
</dbReference>
<keyword evidence="2" id="KW-0723">Serine/threonine-protein kinase</keyword>
<proteinExistence type="predicted"/>
<feature type="region of interest" description="Disordered" evidence="9">
    <location>
        <begin position="21"/>
        <end position="134"/>
    </location>
</feature>
<evidence type="ECO:0000256" key="1">
    <source>
        <dbReference type="ARBA" id="ARBA00012513"/>
    </source>
</evidence>
<evidence type="ECO:0000256" key="7">
    <source>
        <dbReference type="ARBA" id="ARBA00047899"/>
    </source>
</evidence>
<dbReference type="EMBL" id="KI925456">
    <property type="protein sequence ID" value="ETW84141.1"/>
    <property type="molecule type" value="Genomic_DNA"/>
</dbReference>
<comment type="catalytic activity">
    <reaction evidence="8">
        <text>L-seryl-[protein] + ATP = O-phospho-L-seryl-[protein] + ADP + H(+)</text>
        <dbReference type="Rhea" id="RHEA:17989"/>
        <dbReference type="Rhea" id="RHEA-COMP:9863"/>
        <dbReference type="Rhea" id="RHEA-COMP:11604"/>
        <dbReference type="ChEBI" id="CHEBI:15378"/>
        <dbReference type="ChEBI" id="CHEBI:29999"/>
        <dbReference type="ChEBI" id="CHEBI:30616"/>
        <dbReference type="ChEBI" id="CHEBI:83421"/>
        <dbReference type="ChEBI" id="CHEBI:456216"/>
        <dbReference type="EC" id="2.7.11.1"/>
    </reaction>
</comment>
<keyword evidence="6" id="KW-0067">ATP-binding</keyword>
<keyword evidence="4" id="KW-0547">Nucleotide-binding</keyword>
<dbReference type="STRING" id="747525.W4KGE2"/>
<dbReference type="OrthoDB" id="5327538at2759"/>
<evidence type="ECO:0000256" key="2">
    <source>
        <dbReference type="ARBA" id="ARBA00022527"/>
    </source>
</evidence>
<comment type="catalytic activity">
    <reaction evidence="7">
        <text>L-threonyl-[protein] + ATP = O-phospho-L-threonyl-[protein] + ADP + H(+)</text>
        <dbReference type="Rhea" id="RHEA:46608"/>
        <dbReference type="Rhea" id="RHEA-COMP:11060"/>
        <dbReference type="Rhea" id="RHEA-COMP:11605"/>
        <dbReference type="ChEBI" id="CHEBI:15378"/>
        <dbReference type="ChEBI" id="CHEBI:30013"/>
        <dbReference type="ChEBI" id="CHEBI:30616"/>
        <dbReference type="ChEBI" id="CHEBI:61977"/>
        <dbReference type="ChEBI" id="CHEBI:456216"/>
        <dbReference type="EC" id="2.7.11.1"/>
    </reaction>
</comment>
<dbReference type="Proteomes" id="UP000030671">
    <property type="component" value="Unassembled WGS sequence"/>
</dbReference>
<sequence>MLGTRTKQVFSYGRRGHRIVSVSERHDKLRDENLNMSSGGDLPVTPLTKLNNSPDRPLTPARRARRKIRVSSLPSSPKAKAKHVRSPTKKTQQSPLSRPPSSRQPLSVNSPNVPKSAATRKKTRVLGSKGTPLKQSYSPVVSVDIIILDDDGRRVSQERRISHTDVQVNPATINLPIKYPIPRKPTLEEDVIILSDSDDVSLAVPKPKRKSRHRKKAHSRSPAKPAKAPALFKVDTDTRLRSLDVISIPSTNPSARQSHRPLPLAQNQPPKAQDVEARETPSASIRLDDYRNTVNPSIPPPTRSKPRQLTPIRRGRNVFPRPPSPPSPSLTADFDLEREIAELSLDADLAADESSVLIPEYLVPLLSECSQTTPHEFSAFIESFPHDSIVGAWHEGTLSRRDVAFQKIGEASYSEVFGIGDVVLKIIPIRDEDTQPSEGADSDVESPAPSDAKDVIKEMIVTRAMGEICDGFVELLRTYVVRGKYPSLLLNLWDEYNDKKGSESIRPDVFTLSQVYAIIVLPNGGPDLEAYTFSTPSKNGWRQACSLFWQVTRTLAQAEELVSFEHRDLHWGQILVNNVPFSAPARRTTTKTKLSMDHPAHGVRATVIDLGLSRMDSTSSQSNQTVHWTPFDEEIFEGEGDYQFDVYRYMRNHNGDDWQKFQPLTNVMWLHYLATKLLESKRLRPPPTSRKNAAPTASSVTYTERECYDCLIEVEALLSQAVDSAKKPTAAKKGRRKTHAPTKVLVYSGPNAAEDVLLFGVQRGWMKA</sequence>
<dbReference type="GO" id="GO:0005737">
    <property type="term" value="C:cytoplasm"/>
    <property type="evidence" value="ECO:0007669"/>
    <property type="project" value="TreeGrafter"/>
</dbReference>
<dbReference type="GO" id="GO:0005524">
    <property type="term" value="F:ATP binding"/>
    <property type="evidence" value="ECO:0007669"/>
    <property type="project" value="UniProtKB-KW"/>
</dbReference>
<keyword evidence="3" id="KW-0808">Transferase</keyword>
<feature type="compositionally biased region" description="Basic and acidic residues" evidence="9">
    <location>
        <begin position="23"/>
        <end position="33"/>
    </location>
</feature>
<feature type="compositionally biased region" description="Basic residues" evidence="9">
    <location>
        <begin position="79"/>
        <end position="88"/>
    </location>
</feature>
<dbReference type="InterPro" id="IPR024604">
    <property type="entry name" value="GSG2_C"/>
</dbReference>
<dbReference type="AlphaFoldDB" id="W4KGE2"/>
<accession>W4KGE2</accession>
<evidence type="ECO:0000259" key="10">
    <source>
        <dbReference type="SMART" id="SM01331"/>
    </source>
</evidence>
<evidence type="ECO:0000256" key="9">
    <source>
        <dbReference type="SAM" id="MobiDB-lite"/>
    </source>
</evidence>
<feature type="domain" description="Serine/threonine-protein kinase haspin C-terminal" evidence="10">
    <location>
        <begin position="633"/>
        <end position="712"/>
    </location>
</feature>
<dbReference type="SMART" id="SM01331">
    <property type="entry name" value="DUF3635"/>
    <property type="match status" value="1"/>
</dbReference>
<evidence type="ECO:0000256" key="8">
    <source>
        <dbReference type="ARBA" id="ARBA00048679"/>
    </source>
</evidence>
<dbReference type="Gene3D" id="3.30.200.20">
    <property type="entry name" value="Phosphorylase Kinase, domain 1"/>
    <property type="match status" value="1"/>
</dbReference>
<dbReference type="GO" id="GO:0035556">
    <property type="term" value="P:intracellular signal transduction"/>
    <property type="evidence" value="ECO:0007669"/>
    <property type="project" value="TreeGrafter"/>
</dbReference>
<keyword evidence="12" id="KW-1185">Reference proteome</keyword>
<evidence type="ECO:0000313" key="12">
    <source>
        <dbReference type="Proteomes" id="UP000030671"/>
    </source>
</evidence>
<dbReference type="SUPFAM" id="SSF56112">
    <property type="entry name" value="Protein kinase-like (PK-like)"/>
    <property type="match status" value="1"/>
</dbReference>
<evidence type="ECO:0000256" key="3">
    <source>
        <dbReference type="ARBA" id="ARBA00022679"/>
    </source>
</evidence>
<dbReference type="GO" id="GO:0005634">
    <property type="term" value="C:nucleus"/>
    <property type="evidence" value="ECO:0007669"/>
    <property type="project" value="TreeGrafter"/>
</dbReference>
<evidence type="ECO:0000256" key="4">
    <source>
        <dbReference type="ARBA" id="ARBA00022741"/>
    </source>
</evidence>
<dbReference type="InParanoid" id="W4KGE2"/>
<dbReference type="Pfam" id="PF12330">
    <property type="entry name" value="Haspin_kinase"/>
    <property type="match status" value="1"/>
</dbReference>
<dbReference type="PANTHER" id="PTHR24419">
    <property type="entry name" value="INTERLEUKIN-1 RECEPTOR-ASSOCIATED KINASE"/>
    <property type="match status" value="1"/>
</dbReference>
<dbReference type="RefSeq" id="XP_009543846.1">
    <property type="nucleotide sequence ID" value="XM_009545551.1"/>
</dbReference>
<name>W4KGE2_HETIT</name>
<feature type="region of interest" description="Disordered" evidence="9">
    <location>
        <begin position="203"/>
        <end position="328"/>
    </location>
</feature>
<dbReference type="EC" id="2.7.11.1" evidence="1"/>
<evidence type="ECO:0000256" key="5">
    <source>
        <dbReference type="ARBA" id="ARBA00022777"/>
    </source>
</evidence>
<dbReference type="Gene3D" id="1.10.510.10">
    <property type="entry name" value="Transferase(Phosphotransferase) domain 1"/>
    <property type="match status" value="1"/>
</dbReference>
<dbReference type="GO" id="GO:0000278">
    <property type="term" value="P:mitotic cell cycle"/>
    <property type="evidence" value="ECO:0007669"/>
    <property type="project" value="TreeGrafter"/>
</dbReference>
<dbReference type="GeneID" id="20674651"/>
<dbReference type="HOGENOM" id="CLU_015501_0_0_1"/>
<evidence type="ECO:0000256" key="6">
    <source>
        <dbReference type="ARBA" id="ARBA00022840"/>
    </source>
</evidence>
<evidence type="ECO:0000313" key="11">
    <source>
        <dbReference type="EMBL" id="ETW84141.1"/>
    </source>
</evidence>
<gene>
    <name evidence="11" type="ORF">HETIRDRAFT_433086</name>
</gene>
<organism evidence="11 12">
    <name type="scientific">Heterobasidion irregulare (strain TC 32-1)</name>
    <dbReference type="NCBI Taxonomy" id="747525"/>
    <lineage>
        <taxon>Eukaryota</taxon>
        <taxon>Fungi</taxon>
        <taxon>Dikarya</taxon>
        <taxon>Basidiomycota</taxon>
        <taxon>Agaricomycotina</taxon>
        <taxon>Agaricomycetes</taxon>
        <taxon>Russulales</taxon>
        <taxon>Bondarzewiaceae</taxon>
        <taxon>Heterobasidion</taxon>
        <taxon>Heterobasidion annosum species complex</taxon>
    </lineage>
</organism>
<dbReference type="InterPro" id="IPR011009">
    <property type="entry name" value="Kinase-like_dom_sf"/>
</dbReference>
<feature type="compositionally biased region" description="Low complexity" evidence="9">
    <location>
        <begin position="92"/>
        <end position="107"/>
    </location>
</feature>
<dbReference type="KEGG" id="hir:HETIRDRAFT_433086"/>
<feature type="compositionally biased region" description="Basic residues" evidence="9">
    <location>
        <begin position="206"/>
        <end position="221"/>
    </location>
</feature>
<protein>
    <recommendedName>
        <fullName evidence="1">non-specific serine/threonine protein kinase</fullName>
        <ecNumber evidence="1">2.7.11.1</ecNumber>
    </recommendedName>
</protein>
<keyword evidence="5" id="KW-0418">Kinase</keyword>
<dbReference type="PANTHER" id="PTHR24419:SF18">
    <property type="entry name" value="SERINE_THREONINE-PROTEIN KINASE HASPIN"/>
    <property type="match status" value="1"/>
</dbReference>